<keyword evidence="6 8" id="KW-0315">Glutamine amidotransferase</keyword>
<dbReference type="InterPro" id="IPR033738">
    <property type="entry name" value="AsnB_N"/>
</dbReference>
<dbReference type="InterPro" id="IPR029055">
    <property type="entry name" value="Ntn_hydrolases_N"/>
</dbReference>
<evidence type="ECO:0000256" key="8">
    <source>
        <dbReference type="PIRSR" id="PIRSR001589-1"/>
    </source>
</evidence>
<dbReference type="SUPFAM" id="SSF52402">
    <property type="entry name" value="Adenine nucleotide alpha hydrolases-like"/>
    <property type="match status" value="1"/>
</dbReference>
<evidence type="ECO:0000256" key="1">
    <source>
        <dbReference type="ARBA" id="ARBA00005187"/>
    </source>
</evidence>
<feature type="active site" description="For GATase activity" evidence="8">
    <location>
        <position position="2"/>
    </location>
</feature>
<keyword evidence="12" id="KW-1185">Reference proteome</keyword>
<dbReference type="GO" id="GO:0006529">
    <property type="term" value="P:asparagine biosynthetic process"/>
    <property type="evidence" value="ECO:0007669"/>
    <property type="project" value="UniProtKB-KW"/>
</dbReference>
<evidence type="ECO:0000256" key="2">
    <source>
        <dbReference type="ARBA" id="ARBA00005752"/>
    </source>
</evidence>
<comment type="catalytic activity">
    <reaction evidence="7">
        <text>L-aspartate + L-glutamine + ATP + H2O = L-asparagine + L-glutamate + AMP + diphosphate + H(+)</text>
        <dbReference type="Rhea" id="RHEA:12228"/>
        <dbReference type="ChEBI" id="CHEBI:15377"/>
        <dbReference type="ChEBI" id="CHEBI:15378"/>
        <dbReference type="ChEBI" id="CHEBI:29985"/>
        <dbReference type="ChEBI" id="CHEBI:29991"/>
        <dbReference type="ChEBI" id="CHEBI:30616"/>
        <dbReference type="ChEBI" id="CHEBI:33019"/>
        <dbReference type="ChEBI" id="CHEBI:58048"/>
        <dbReference type="ChEBI" id="CHEBI:58359"/>
        <dbReference type="ChEBI" id="CHEBI:456215"/>
        <dbReference type="EC" id="6.3.5.4"/>
    </reaction>
</comment>
<dbReference type="InterPro" id="IPR017932">
    <property type="entry name" value="GATase_2_dom"/>
</dbReference>
<dbReference type="PROSITE" id="PS51278">
    <property type="entry name" value="GATASE_TYPE_2"/>
    <property type="match status" value="1"/>
</dbReference>
<dbReference type="GO" id="GO:0005524">
    <property type="term" value="F:ATP binding"/>
    <property type="evidence" value="ECO:0007669"/>
    <property type="project" value="UniProtKB-KW"/>
</dbReference>
<comment type="caution">
    <text evidence="11">The sequence shown here is derived from an EMBL/GenBank/DDBJ whole genome shotgun (WGS) entry which is preliminary data.</text>
</comment>
<dbReference type="Proteomes" id="UP000316371">
    <property type="component" value="Unassembled WGS sequence"/>
</dbReference>
<reference evidence="11 12" key="1">
    <citation type="submission" date="2019-07" db="EMBL/GenBank/DDBJ databases">
        <title>Novel species of Flavobacterium.</title>
        <authorList>
            <person name="Liu Q."/>
            <person name="Xin Y.-H."/>
        </authorList>
    </citation>
    <scope>NUCLEOTIDE SEQUENCE [LARGE SCALE GENOMIC DNA]</scope>
    <source>
        <strain evidence="11 12">LB1R34</strain>
    </source>
</reference>
<comment type="similarity">
    <text evidence="2">Belongs to the asparagine synthetase family.</text>
</comment>
<keyword evidence="8" id="KW-0028">Amino-acid biosynthesis</keyword>
<proteinExistence type="inferred from homology"/>
<evidence type="ECO:0000256" key="7">
    <source>
        <dbReference type="ARBA" id="ARBA00048741"/>
    </source>
</evidence>
<evidence type="ECO:0000313" key="12">
    <source>
        <dbReference type="Proteomes" id="UP000316371"/>
    </source>
</evidence>
<name>A0A553DQL8_9FLAO</name>
<dbReference type="GO" id="GO:0004066">
    <property type="term" value="F:asparagine synthase (glutamine-hydrolyzing) activity"/>
    <property type="evidence" value="ECO:0007669"/>
    <property type="project" value="UniProtKB-EC"/>
</dbReference>
<keyword evidence="4 9" id="KW-0547">Nucleotide-binding</keyword>
<dbReference type="NCBIfam" id="TIGR01536">
    <property type="entry name" value="asn_synth_AEB"/>
    <property type="match status" value="1"/>
</dbReference>
<dbReference type="RefSeq" id="WP_144257671.1">
    <property type="nucleotide sequence ID" value="NZ_VJZT01000029.1"/>
</dbReference>
<gene>
    <name evidence="11" type="primary">asnB</name>
    <name evidence="11" type="ORF">FNW21_15545</name>
</gene>
<dbReference type="Gene3D" id="3.40.50.620">
    <property type="entry name" value="HUPs"/>
    <property type="match status" value="1"/>
</dbReference>
<evidence type="ECO:0000256" key="4">
    <source>
        <dbReference type="ARBA" id="ARBA00022741"/>
    </source>
</evidence>
<keyword evidence="5 9" id="KW-0067">ATP-binding</keyword>
<dbReference type="Pfam" id="PF00733">
    <property type="entry name" value="Asn_synthase"/>
    <property type="match status" value="1"/>
</dbReference>
<dbReference type="Gene3D" id="3.60.20.10">
    <property type="entry name" value="Glutamine Phosphoribosylpyrophosphate, subunit 1, domain 1"/>
    <property type="match status" value="1"/>
</dbReference>
<evidence type="ECO:0000256" key="3">
    <source>
        <dbReference type="ARBA" id="ARBA00012737"/>
    </source>
</evidence>
<evidence type="ECO:0000256" key="6">
    <source>
        <dbReference type="ARBA" id="ARBA00022962"/>
    </source>
</evidence>
<feature type="binding site" evidence="9">
    <location>
        <position position="262"/>
    </location>
    <ligand>
        <name>ATP</name>
        <dbReference type="ChEBI" id="CHEBI:30616"/>
    </ligand>
</feature>
<dbReference type="OrthoDB" id="9763290at2"/>
<dbReference type="CDD" id="cd01991">
    <property type="entry name" value="Asn_synthase_B_C"/>
    <property type="match status" value="1"/>
</dbReference>
<dbReference type="PANTHER" id="PTHR43284">
    <property type="entry name" value="ASPARAGINE SYNTHETASE (GLUTAMINE-HYDROLYZING)"/>
    <property type="match status" value="1"/>
</dbReference>
<dbReference type="EMBL" id="VJZT01000029">
    <property type="protein sequence ID" value="TRX35089.1"/>
    <property type="molecule type" value="Genomic_DNA"/>
</dbReference>
<dbReference type="InterPro" id="IPR001962">
    <property type="entry name" value="Asn_synthase"/>
</dbReference>
<organism evidence="11 12">
    <name type="scientific">Flavobacterium restrictum</name>
    <dbReference type="NCBI Taxonomy" id="2594428"/>
    <lineage>
        <taxon>Bacteria</taxon>
        <taxon>Pseudomonadati</taxon>
        <taxon>Bacteroidota</taxon>
        <taxon>Flavobacteriia</taxon>
        <taxon>Flavobacteriales</taxon>
        <taxon>Flavobacteriaceae</taxon>
        <taxon>Flavobacterium</taxon>
    </lineage>
</organism>
<evidence type="ECO:0000259" key="10">
    <source>
        <dbReference type="PROSITE" id="PS51278"/>
    </source>
</evidence>
<comment type="pathway">
    <text evidence="1">Amino-acid biosynthesis; L-asparagine biosynthesis; L-asparagine from L-aspartate (L-Gln route): step 1/1.</text>
</comment>
<dbReference type="AlphaFoldDB" id="A0A553DQL8"/>
<protein>
    <recommendedName>
        <fullName evidence="3">asparagine synthase (glutamine-hydrolyzing)</fullName>
        <ecNumber evidence="3">6.3.5.4</ecNumber>
    </recommendedName>
</protein>
<evidence type="ECO:0000313" key="11">
    <source>
        <dbReference type="EMBL" id="TRX35089.1"/>
    </source>
</evidence>
<keyword evidence="11" id="KW-0436">Ligase</keyword>
<dbReference type="PANTHER" id="PTHR43284:SF1">
    <property type="entry name" value="ASPARAGINE SYNTHETASE"/>
    <property type="match status" value="1"/>
</dbReference>
<keyword evidence="8" id="KW-0061">Asparagine biosynthesis</keyword>
<dbReference type="EC" id="6.3.5.4" evidence="3"/>
<feature type="binding site" evidence="9">
    <location>
        <position position="100"/>
    </location>
    <ligand>
        <name>L-glutamine</name>
        <dbReference type="ChEBI" id="CHEBI:58359"/>
    </ligand>
</feature>
<dbReference type="Pfam" id="PF13537">
    <property type="entry name" value="GATase_7"/>
    <property type="match status" value="1"/>
</dbReference>
<dbReference type="PIRSF" id="PIRSF001589">
    <property type="entry name" value="Asn_synthetase_glu-h"/>
    <property type="match status" value="1"/>
</dbReference>
<accession>A0A553DQL8</accession>
<dbReference type="InterPro" id="IPR006426">
    <property type="entry name" value="Asn_synth_AEB"/>
</dbReference>
<sequence>MCGITAFFSFTTIDKPVLDKLSLCNAAMLYRGPNEQDIWNDEKVALAHVRLSIIGVANGHQPIFNEDKSIVLICNGEIYNYISLKKELESKGHSFATLSDCEVILHLYETYGDNFNAQLEGMFAYCLYDIKKQKLITGRDIAGKKPLYYAVLSEGIVFSSEVKVIKSYFSTNTLNFEVLRQVQKYSYAIATGDTYIQAIKKIPHASFSTSSQSENVTLKKYSERNFKATFEGDYQEACNEVKRLLFSAVEKRLMSEVPIGVLLSAGVDSSAIAAVTREFRENVSVISAGYKGVFSVDERKEAKRFSDDMGLIWNEIELDSNDFSSSLEDILEHLDEPNGDVAMFAQWAIYKKAKNMGFKVLLSGNGGDELFYGYKPHNQYAESLQWIRDYYLNDIRFSAKSKLKAIVKEILFFNRNTKSDFLVNAKKTYDFPVFNELNKLAFKQQIPFERIDWHRVDTEYYIDKIYYFMHYAWLTNNCYFLSDKLAMAHSIEMRSPFADSNLIHFIDTLPLAIKFPNQQPKQLLKDSLKGIVPDYVLNRPKTGFTPPDTYINDIIYNYNPRFFSEKPKNFPQLVTDYFAAKL</sequence>
<evidence type="ECO:0000256" key="9">
    <source>
        <dbReference type="PIRSR" id="PIRSR001589-2"/>
    </source>
</evidence>
<dbReference type="CDD" id="cd00712">
    <property type="entry name" value="AsnB"/>
    <property type="match status" value="1"/>
</dbReference>
<dbReference type="InterPro" id="IPR014729">
    <property type="entry name" value="Rossmann-like_a/b/a_fold"/>
</dbReference>
<feature type="domain" description="Glutamine amidotransferase type-2" evidence="10">
    <location>
        <begin position="2"/>
        <end position="193"/>
    </location>
</feature>
<evidence type="ECO:0000256" key="5">
    <source>
        <dbReference type="ARBA" id="ARBA00022840"/>
    </source>
</evidence>
<feature type="binding site" evidence="9">
    <location>
        <begin position="363"/>
        <end position="364"/>
    </location>
    <ligand>
        <name>ATP</name>
        <dbReference type="ChEBI" id="CHEBI:30616"/>
    </ligand>
</feature>
<dbReference type="InterPro" id="IPR051786">
    <property type="entry name" value="ASN_synthetase/amidase"/>
</dbReference>
<dbReference type="SUPFAM" id="SSF56235">
    <property type="entry name" value="N-terminal nucleophile aminohydrolases (Ntn hydrolases)"/>
    <property type="match status" value="1"/>
</dbReference>